<dbReference type="EMBL" id="MN739345">
    <property type="protein sequence ID" value="QHS99651.1"/>
    <property type="molecule type" value="Genomic_DNA"/>
</dbReference>
<name>A0A6C0C6B8_9ZZZZ</name>
<evidence type="ECO:0000313" key="1">
    <source>
        <dbReference type="EMBL" id="QHS99651.1"/>
    </source>
</evidence>
<reference evidence="1" key="1">
    <citation type="journal article" date="2020" name="Nature">
        <title>Giant virus diversity and host interactions through global metagenomics.</title>
        <authorList>
            <person name="Schulz F."/>
            <person name="Roux S."/>
            <person name="Paez-Espino D."/>
            <person name="Jungbluth S."/>
            <person name="Walsh D.A."/>
            <person name="Denef V.J."/>
            <person name="McMahon K.D."/>
            <person name="Konstantinidis K.T."/>
            <person name="Eloe-Fadrosh E.A."/>
            <person name="Kyrpides N.C."/>
            <person name="Woyke T."/>
        </authorList>
    </citation>
    <scope>NUCLEOTIDE SEQUENCE</scope>
    <source>
        <strain evidence="1">GVMAG-M-3300020187-37</strain>
    </source>
</reference>
<dbReference type="InterPro" id="IPR029044">
    <property type="entry name" value="Nucleotide-diphossugar_trans"/>
</dbReference>
<organism evidence="1">
    <name type="scientific">viral metagenome</name>
    <dbReference type="NCBI Taxonomy" id="1070528"/>
    <lineage>
        <taxon>unclassified sequences</taxon>
        <taxon>metagenomes</taxon>
        <taxon>organismal metagenomes</taxon>
    </lineage>
</organism>
<sequence>MERVSVITVFNDFRNFKELMLYNFNNINYPKELLEWIIVDDSNEYNGDLFPMNDNIIYIHFKPEEIKEHLEKCYKKFDVHKNDYTFENDQKKGEYEYHINLMRLPSGFKRDYAVGLSSNPYILHLNFDCVYLKNEVQKKINIIKKQRIECLYSDYMITYDIKNKKYGKLDKYKSEACLFHTKEFWTRKGFKWDEMYNEGDDFYYGNGSARVYYKESVIQLLTNHNFNRYNIELNSATHNNYKHLEIPEIVFNIKNKLYDLQTELNDLLYNKQINIVCINSENIITNKMITNNIHYLEYNKNTNNFVKIMQDLNKMGNIDMMIVNLTKEAMKFIPNYNLDYFVLLNRPKRIIPGYLIFNNIYIKKELFIKEEDKLENNDKENNEENNN</sequence>
<protein>
    <submittedName>
        <fullName evidence="1">Uncharacterized protein</fullName>
    </submittedName>
</protein>
<dbReference type="AlphaFoldDB" id="A0A6C0C6B8"/>
<accession>A0A6C0C6B8</accession>
<proteinExistence type="predicted"/>
<dbReference type="SUPFAM" id="SSF53448">
    <property type="entry name" value="Nucleotide-diphospho-sugar transferases"/>
    <property type="match status" value="1"/>
</dbReference>